<sequence>MSTNMFRTSRAQPQDDAATLERWLKRARRSQEDGPEDRVGNGKGVGNGGNMRRYLSHRRFTGVVLIFLRTYSEMMSDACTGCLRAPDPLSSPPSLLSGSSALLGVLAVSCPVVPSSRADLTVTSWPPSD</sequence>
<evidence type="ECO:0000313" key="3">
    <source>
        <dbReference type="Proteomes" id="UP000230002"/>
    </source>
</evidence>
<dbReference type="AlphaFoldDB" id="A0A2G8SRU0"/>
<reference evidence="2 3" key="1">
    <citation type="journal article" date="2015" name="Sci. Rep.">
        <title>Chromosome-level genome map provides insights into diverse defense mechanisms in the medicinal fungus Ganoderma sinense.</title>
        <authorList>
            <person name="Zhu Y."/>
            <person name="Xu J."/>
            <person name="Sun C."/>
            <person name="Zhou S."/>
            <person name="Xu H."/>
            <person name="Nelson D.R."/>
            <person name="Qian J."/>
            <person name="Song J."/>
            <person name="Luo H."/>
            <person name="Xiang L."/>
            <person name="Li Y."/>
            <person name="Xu Z."/>
            <person name="Ji A."/>
            <person name="Wang L."/>
            <person name="Lu S."/>
            <person name="Hayward A."/>
            <person name="Sun W."/>
            <person name="Li X."/>
            <person name="Schwartz D.C."/>
            <person name="Wang Y."/>
            <person name="Chen S."/>
        </authorList>
    </citation>
    <scope>NUCLEOTIDE SEQUENCE [LARGE SCALE GENOMIC DNA]</scope>
    <source>
        <strain evidence="2 3">ZZ0214-1</strain>
    </source>
</reference>
<organism evidence="2 3">
    <name type="scientific">Ganoderma sinense ZZ0214-1</name>
    <dbReference type="NCBI Taxonomy" id="1077348"/>
    <lineage>
        <taxon>Eukaryota</taxon>
        <taxon>Fungi</taxon>
        <taxon>Dikarya</taxon>
        <taxon>Basidiomycota</taxon>
        <taxon>Agaricomycotina</taxon>
        <taxon>Agaricomycetes</taxon>
        <taxon>Polyporales</taxon>
        <taxon>Polyporaceae</taxon>
        <taxon>Ganoderma</taxon>
    </lineage>
</organism>
<comment type="caution">
    <text evidence="2">The sequence shown here is derived from an EMBL/GenBank/DDBJ whole genome shotgun (WGS) entry which is preliminary data.</text>
</comment>
<gene>
    <name evidence="2" type="ORF">GSI_00176</name>
</gene>
<keyword evidence="3" id="KW-1185">Reference proteome</keyword>
<feature type="compositionally biased region" description="Basic and acidic residues" evidence="1">
    <location>
        <begin position="29"/>
        <end position="40"/>
    </location>
</feature>
<dbReference type="EMBL" id="AYKW01000001">
    <property type="protein sequence ID" value="PIL36487.1"/>
    <property type="molecule type" value="Genomic_DNA"/>
</dbReference>
<proteinExistence type="predicted"/>
<evidence type="ECO:0000256" key="1">
    <source>
        <dbReference type="SAM" id="MobiDB-lite"/>
    </source>
</evidence>
<feature type="region of interest" description="Disordered" evidence="1">
    <location>
        <begin position="25"/>
        <end position="51"/>
    </location>
</feature>
<dbReference type="Proteomes" id="UP000230002">
    <property type="component" value="Unassembled WGS sequence"/>
</dbReference>
<evidence type="ECO:0000313" key="2">
    <source>
        <dbReference type="EMBL" id="PIL36487.1"/>
    </source>
</evidence>
<name>A0A2G8SRU0_9APHY</name>
<accession>A0A2G8SRU0</accession>
<protein>
    <submittedName>
        <fullName evidence="2">Uncharacterized protein</fullName>
    </submittedName>
</protein>